<proteinExistence type="predicted"/>
<gene>
    <name evidence="1" type="primary">gshA</name>
    <name evidence="1" type="ordered locus">AMF_895</name>
</gene>
<organism evidence="1 2">
    <name type="scientific">Anaplasma marginale (strain Florida)</name>
    <dbReference type="NCBI Taxonomy" id="320483"/>
    <lineage>
        <taxon>Bacteria</taxon>
        <taxon>Pseudomonadati</taxon>
        <taxon>Pseudomonadota</taxon>
        <taxon>Alphaproteobacteria</taxon>
        <taxon>Rickettsiales</taxon>
        <taxon>Anaplasmataceae</taxon>
        <taxon>Anaplasma</taxon>
    </lineage>
</organism>
<dbReference type="eggNOG" id="COG0189">
    <property type="taxonomic scope" value="Bacteria"/>
</dbReference>
<dbReference type="Gene3D" id="3.40.50.11280">
    <property type="entry name" value="Glutamate-cysteine ligase, N-terminal domain"/>
    <property type="match status" value="1"/>
</dbReference>
<dbReference type="AlphaFoldDB" id="B9KH16"/>
<dbReference type="EC" id="6.3.2.2" evidence="1"/>
<dbReference type="GO" id="GO:0004357">
    <property type="term" value="F:glutamate-cysteine ligase activity"/>
    <property type="evidence" value="ECO:0007669"/>
    <property type="project" value="UniProtKB-EC"/>
</dbReference>
<reference evidence="1 2" key="1">
    <citation type="journal article" date="2009" name="BMC Genomics">
        <title>Conservation in the face of diversity: multistrain analysis of an intracellular bacterium.</title>
        <authorList>
            <person name="Dark M.J."/>
            <person name="Herndon D.R."/>
            <person name="Kappmeyer L.S."/>
            <person name="Gonzales M.P."/>
            <person name="Nordeen E."/>
            <person name="Palmer G.H."/>
            <person name="Knowles D.P. Jr."/>
            <person name="Brayton K.A."/>
        </authorList>
    </citation>
    <scope>NUCLEOTIDE SEQUENCE [LARGE SCALE GENOMIC DNA]</scope>
    <source>
        <strain evidence="1 2">Florida</strain>
    </source>
</reference>
<dbReference type="HOGENOM" id="CLU_635836_0_0_5"/>
<dbReference type="NCBIfam" id="TIGR02049">
    <property type="entry name" value="gshA_ferroox"/>
    <property type="match status" value="1"/>
</dbReference>
<protein>
    <submittedName>
        <fullName evidence="1">Glutamate-cysteine ligase (GshA)</fullName>
        <ecNumber evidence="1">6.3.2.2</ecNumber>
    </submittedName>
</protein>
<dbReference type="EMBL" id="CP001079">
    <property type="protein sequence ID" value="ACM49720.1"/>
    <property type="molecule type" value="Genomic_DNA"/>
</dbReference>
<dbReference type="Proteomes" id="UP000007307">
    <property type="component" value="Chromosome"/>
</dbReference>
<accession>B9KH16</accession>
<keyword evidence="2" id="KW-1185">Reference proteome</keyword>
<sequence>MTCVKMLEDVLERRAAAVEDWFADWFSRYPAVLSTSVDVRSSGYKIAPVDVNFFPAGYNNFGVDARQRAESAFLEHLSQYLGSKVLIVVESHTRNKKYVDSVMALKDILGASGFQLEVGACGITEDMSAVSSTGATLDVKALVNCGGEVSTTSGFVPDLIILNNDLTSGIPGVLDGILTQRMIPPLHLGWFNRRKSRYFGIYSEVAEKFCTEFGIDKWGVCTLFAHCQDVDFVSRKGIDDVASGVEDLISKIGEKFRFYGLDCTPHVFIKADNGTYGMGVIEVYSGEDVLNMNKKNRNKMRMIKENNPVESVVLQEGVPTSEVFGTHAAEPLLYCVGAEPVCYLCRYNSTRSRFESLNAPGCGFADVGSGIAEEKKRIWRTVGKLAILAAAIEAEEIGGAYVNGRDQLS</sequence>
<dbReference type="InterPro" id="IPR011718">
    <property type="entry name" value="GshA"/>
</dbReference>
<evidence type="ECO:0000313" key="1">
    <source>
        <dbReference type="EMBL" id="ACM49720.1"/>
    </source>
</evidence>
<dbReference type="STRING" id="320483.AMF_895"/>
<dbReference type="InterPro" id="IPR042520">
    <property type="entry name" value="GshA_N"/>
</dbReference>
<keyword evidence="1" id="KW-0436">Ligase</keyword>
<name>B9KH16_ANAMF</name>
<dbReference type="KEGG" id="amf:AMF_895"/>
<dbReference type="Pfam" id="PF08886">
    <property type="entry name" value="GshA"/>
    <property type="match status" value="1"/>
</dbReference>
<evidence type="ECO:0000313" key="2">
    <source>
        <dbReference type="Proteomes" id="UP000007307"/>
    </source>
</evidence>